<feature type="region of interest" description="Disordered" evidence="8">
    <location>
        <begin position="1"/>
        <end position="26"/>
    </location>
</feature>
<evidence type="ECO:0000256" key="2">
    <source>
        <dbReference type="ARBA" id="ARBA00022692"/>
    </source>
</evidence>
<dbReference type="OrthoDB" id="8062037at2759"/>
<protein>
    <submittedName>
        <fullName evidence="12">E3 ubiquitin-protein ligase ATL9-like</fullName>
    </submittedName>
</protein>
<proteinExistence type="predicted"/>
<dbReference type="CDD" id="cd16454">
    <property type="entry name" value="RING-H2_PA-TM-RING"/>
    <property type="match status" value="1"/>
</dbReference>
<keyword evidence="11" id="KW-1185">Reference proteome</keyword>
<reference evidence="12" key="1">
    <citation type="submission" date="2025-08" db="UniProtKB">
        <authorList>
            <consortium name="RefSeq"/>
        </authorList>
    </citation>
    <scope>IDENTIFICATION</scope>
</reference>
<evidence type="ECO:0000256" key="3">
    <source>
        <dbReference type="ARBA" id="ARBA00022723"/>
    </source>
</evidence>
<dbReference type="GO" id="GO:0008270">
    <property type="term" value="F:zinc ion binding"/>
    <property type="evidence" value="ECO:0007669"/>
    <property type="project" value="UniProtKB-KW"/>
</dbReference>
<dbReference type="Pfam" id="PF13639">
    <property type="entry name" value="zf-RING_2"/>
    <property type="match status" value="1"/>
</dbReference>
<dbReference type="InterPro" id="IPR013083">
    <property type="entry name" value="Znf_RING/FYVE/PHD"/>
</dbReference>
<gene>
    <name evidence="12" type="primary">LOC104595944</name>
</gene>
<keyword evidence="2 9" id="KW-0812">Transmembrane</keyword>
<dbReference type="OMA" id="CAICMEG"/>
<evidence type="ECO:0000256" key="5">
    <source>
        <dbReference type="ARBA" id="ARBA00022833"/>
    </source>
</evidence>
<evidence type="ECO:0000256" key="7">
    <source>
        <dbReference type="ARBA" id="ARBA00023136"/>
    </source>
</evidence>
<dbReference type="Proteomes" id="UP000189703">
    <property type="component" value="Unplaced"/>
</dbReference>
<keyword evidence="3" id="KW-0479">Metal-binding</keyword>
<dbReference type="InterPro" id="IPR001841">
    <property type="entry name" value="Znf_RING"/>
</dbReference>
<keyword evidence="7 9" id="KW-0472">Membrane</keyword>
<dbReference type="KEGG" id="nnu:104595944"/>
<keyword evidence="6 9" id="KW-1133">Transmembrane helix</keyword>
<evidence type="ECO:0000313" key="12">
    <source>
        <dbReference type="RefSeq" id="XP_010255196.1"/>
    </source>
</evidence>
<feature type="region of interest" description="Disordered" evidence="8">
    <location>
        <begin position="71"/>
        <end position="97"/>
    </location>
</feature>
<evidence type="ECO:0000256" key="9">
    <source>
        <dbReference type="SAM" id="Phobius"/>
    </source>
</evidence>
<evidence type="ECO:0000256" key="4">
    <source>
        <dbReference type="ARBA" id="ARBA00022771"/>
    </source>
</evidence>
<feature type="compositionally biased region" description="Pro residues" evidence="8">
    <location>
        <begin position="1"/>
        <end position="24"/>
    </location>
</feature>
<evidence type="ECO:0000256" key="6">
    <source>
        <dbReference type="ARBA" id="ARBA00022989"/>
    </source>
</evidence>
<keyword evidence="4" id="KW-0863">Zinc-finger</keyword>
<dbReference type="PANTHER" id="PTHR46539">
    <property type="entry name" value="E3 UBIQUITIN-PROTEIN LIGASE ATL42"/>
    <property type="match status" value="1"/>
</dbReference>
<feature type="domain" description="RING-type" evidence="10">
    <location>
        <begin position="116"/>
        <end position="158"/>
    </location>
</feature>
<dbReference type="PROSITE" id="PS50089">
    <property type="entry name" value="ZF_RING_2"/>
    <property type="match status" value="1"/>
</dbReference>
<comment type="subcellular location">
    <subcellularLocation>
        <location evidence="1">Membrane</location>
    </subcellularLocation>
</comment>
<dbReference type="GO" id="GO:0016020">
    <property type="term" value="C:membrane"/>
    <property type="evidence" value="ECO:0007669"/>
    <property type="project" value="UniProtKB-SubCell"/>
</dbReference>
<accession>A0A1U7ZPB9</accession>
<feature type="transmembrane region" description="Helical" evidence="9">
    <location>
        <begin position="34"/>
        <end position="53"/>
    </location>
</feature>
<dbReference type="eggNOG" id="KOG4628">
    <property type="taxonomic scope" value="Eukaryota"/>
</dbReference>
<evidence type="ECO:0000313" key="11">
    <source>
        <dbReference type="Proteomes" id="UP000189703"/>
    </source>
</evidence>
<evidence type="ECO:0000256" key="8">
    <source>
        <dbReference type="SAM" id="MobiDB-lite"/>
    </source>
</evidence>
<dbReference type="SMART" id="SM00184">
    <property type="entry name" value="RING"/>
    <property type="match status" value="1"/>
</dbReference>
<name>A0A1U7ZPB9_NELNU</name>
<organism evidence="11 12">
    <name type="scientific">Nelumbo nucifera</name>
    <name type="common">Sacred lotus</name>
    <dbReference type="NCBI Taxonomy" id="4432"/>
    <lineage>
        <taxon>Eukaryota</taxon>
        <taxon>Viridiplantae</taxon>
        <taxon>Streptophyta</taxon>
        <taxon>Embryophyta</taxon>
        <taxon>Tracheophyta</taxon>
        <taxon>Spermatophyta</taxon>
        <taxon>Magnoliopsida</taxon>
        <taxon>Proteales</taxon>
        <taxon>Nelumbonaceae</taxon>
        <taxon>Nelumbo</taxon>
    </lineage>
</organism>
<keyword evidence="5" id="KW-0862">Zinc</keyword>
<dbReference type="PANTHER" id="PTHR46539:SF9">
    <property type="entry name" value="RING-H2 FINGER PROTEIN ATL56"/>
    <property type="match status" value="1"/>
</dbReference>
<evidence type="ECO:0000259" key="10">
    <source>
        <dbReference type="PROSITE" id="PS50089"/>
    </source>
</evidence>
<sequence>MSSPIFLPPLPSDSLPPAPLPAPHSPQLKKNSDLAVVFITVGLPIIIIAAALCRRNNTKVKRVSDGRKNIETGREAEEEDLEASRRGVGPSPASPLPQGTELVRYQVEVGAKRSVCAICMEGFRPSEWVRAMPRCKHVFHYLCVDPYLIRDQTCPICKRDFAKEFPTDKAVVGLSSFVKSAHKNQ</sequence>
<dbReference type="AlphaFoldDB" id="A0A1U7ZPB9"/>
<evidence type="ECO:0000256" key="1">
    <source>
        <dbReference type="ARBA" id="ARBA00004370"/>
    </source>
</evidence>
<dbReference type="RefSeq" id="XP_010255196.1">
    <property type="nucleotide sequence ID" value="XM_010256894.1"/>
</dbReference>
<dbReference type="GeneID" id="104595944"/>
<dbReference type="SUPFAM" id="SSF57850">
    <property type="entry name" value="RING/U-box"/>
    <property type="match status" value="1"/>
</dbReference>
<dbReference type="Gene3D" id="3.30.40.10">
    <property type="entry name" value="Zinc/RING finger domain, C3HC4 (zinc finger)"/>
    <property type="match status" value="1"/>
</dbReference>